<feature type="transmembrane region" description="Helical" evidence="8">
    <location>
        <begin position="321"/>
        <end position="349"/>
    </location>
</feature>
<feature type="transmembrane region" description="Helical" evidence="8">
    <location>
        <begin position="122"/>
        <end position="142"/>
    </location>
</feature>
<dbReference type="RefSeq" id="WP_085511504.1">
    <property type="nucleotide sequence ID" value="NZ_FXAP01000002.1"/>
</dbReference>
<dbReference type="InterPro" id="IPR004268">
    <property type="entry name" value="MurJ"/>
</dbReference>
<evidence type="ECO:0000256" key="4">
    <source>
        <dbReference type="ARBA" id="ARBA00022960"/>
    </source>
</evidence>
<evidence type="ECO:0000313" key="10">
    <source>
        <dbReference type="Proteomes" id="UP000266915"/>
    </source>
</evidence>
<gene>
    <name evidence="9" type="ORF">EDD42_3846</name>
</gene>
<keyword evidence="7 8" id="KW-0472">Membrane</keyword>
<comment type="caution">
    <text evidence="9">The sequence shown here is derived from an EMBL/GenBank/DDBJ whole genome shotgun (WGS) entry which is preliminary data.</text>
</comment>
<evidence type="ECO:0000313" key="9">
    <source>
        <dbReference type="EMBL" id="ROR83729.1"/>
    </source>
</evidence>
<feature type="transmembrane region" description="Helical" evidence="8">
    <location>
        <begin position="195"/>
        <end position="217"/>
    </location>
</feature>
<proteinExistence type="predicted"/>
<dbReference type="AlphaFoldDB" id="A0A3N2C892"/>
<dbReference type="PRINTS" id="PR01806">
    <property type="entry name" value="VIRFACTRMVIN"/>
</dbReference>
<keyword evidence="10" id="KW-1185">Reference proteome</keyword>
<comment type="subcellular location">
    <subcellularLocation>
        <location evidence="1">Cell membrane</location>
        <topology evidence="1">Multi-pass membrane protein</topology>
    </subcellularLocation>
</comment>
<feature type="transmembrane region" description="Helical" evidence="8">
    <location>
        <begin position="495"/>
        <end position="520"/>
    </location>
</feature>
<sequence length="538" mass="56767">MADGIGRASALLASGTLVSRLLGFVKAILVAQAIGVLVIGDTFAIANQLPNTIYVIIGGGVLSAVLVPQIVRAGIHADGGNAYINKLITITLVFIGGATALITLLAPVFVFIVAATLSPDQFALATAFAYWCLPQILFYALYTVLGEVLNARKMFGPFTWAPVLNNVIAIAGLIAFITLYGSGDLAVSEWTDGRTVLLAGSATLGVVVQAAFLMLFWRRAGLRFRPDFHWRGVGLRATGRIASWTFGMLLLTTGAGIVETQIVASVSKQGPSVAILNYAWLIFMLPHSIITVSIATAYFTRMSEHAQGTRERGRDVRRLQVDISGAIRVVSVLIVLAAAVIMVVAVPFGSVFAETFEQAQAMGGIIIAFMIGLVPFCILFVLQRAFYALGDTKTPFFFTLFQTLLFVLLALIVLLVLPPHLVAAGVALAITIACVAQTVVAALLLRRRLGGLDGRRIVLSLVRFITAAVPAAVVGVVVLLLLGGVSEEGFPTATIPGAIVTMAVVGAAMAAVYLAVLALLRTPELKAALAPVLARFGR</sequence>
<evidence type="ECO:0000256" key="5">
    <source>
        <dbReference type="ARBA" id="ARBA00022984"/>
    </source>
</evidence>
<feature type="transmembrane region" description="Helical" evidence="8">
    <location>
        <begin position="52"/>
        <end position="75"/>
    </location>
</feature>
<dbReference type="NCBIfam" id="TIGR01695">
    <property type="entry name" value="murJ_mviN"/>
    <property type="match status" value="1"/>
</dbReference>
<feature type="transmembrane region" description="Helical" evidence="8">
    <location>
        <begin position="394"/>
        <end position="417"/>
    </location>
</feature>
<feature type="transmembrane region" description="Helical" evidence="8">
    <location>
        <begin position="361"/>
        <end position="382"/>
    </location>
</feature>
<organism evidence="9 10">
    <name type="scientific">Plantibacter flavus</name>
    <dbReference type="NCBI Taxonomy" id="150123"/>
    <lineage>
        <taxon>Bacteria</taxon>
        <taxon>Bacillati</taxon>
        <taxon>Actinomycetota</taxon>
        <taxon>Actinomycetes</taxon>
        <taxon>Micrococcales</taxon>
        <taxon>Microbacteriaceae</taxon>
        <taxon>Plantibacter</taxon>
    </lineage>
</organism>
<feature type="transmembrane region" description="Helical" evidence="8">
    <location>
        <begin position="21"/>
        <end position="46"/>
    </location>
</feature>
<dbReference type="EMBL" id="RKHL01000001">
    <property type="protein sequence ID" value="ROR83729.1"/>
    <property type="molecule type" value="Genomic_DNA"/>
</dbReference>
<keyword evidence="6 8" id="KW-1133">Transmembrane helix</keyword>
<keyword evidence="3 8" id="KW-0812">Transmembrane</keyword>
<feature type="transmembrane region" description="Helical" evidence="8">
    <location>
        <begin position="237"/>
        <end position="258"/>
    </location>
</feature>
<feature type="transmembrane region" description="Helical" evidence="8">
    <location>
        <begin position="278"/>
        <end position="300"/>
    </location>
</feature>
<reference evidence="9 10" key="1">
    <citation type="submission" date="2018-11" db="EMBL/GenBank/DDBJ databases">
        <title>Sequencing the genomes of 1000 actinobacteria strains.</title>
        <authorList>
            <person name="Klenk H.-P."/>
        </authorList>
    </citation>
    <scope>NUCLEOTIDE SEQUENCE [LARGE SCALE GENOMIC DNA]</scope>
    <source>
        <strain evidence="9 10">DSM 14012</strain>
    </source>
</reference>
<protein>
    <submittedName>
        <fullName evidence="9">Putative peptidoglycan lipid II flippase</fullName>
    </submittedName>
</protein>
<keyword evidence="2" id="KW-1003">Cell membrane</keyword>
<dbReference type="GO" id="GO:0034204">
    <property type="term" value="P:lipid translocation"/>
    <property type="evidence" value="ECO:0007669"/>
    <property type="project" value="TreeGrafter"/>
</dbReference>
<feature type="transmembrane region" description="Helical" evidence="8">
    <location>
        <begin position="457"/>
        <end position="483"/>
    </location>
</feature>
<dbReference type="Proteomes" id="UP000266915">
    <property type="component" value="Unassembled WGS sequence"/>
</dbReference>
<feature type="transmembrane region" description="Helical" evidence="8">
    <location>
        <begin position="163"/>
        <end position="183"/>
    </location>
</feature>
<evidence type="ECO:0000256" key="2">
    <source>
        <dbReference type="ARBA" id="ARBA00022475"/>
    </source>
</evidence>
<dbReference type="Pfam" id="PF03023">
    <property type="entry name" value="MurJ"/>
    <property type="match status" value="1"/>
</dbReference>
<feature type="transmembrane region" description="Helical" evidence="8">
    <location>
        <begin position="423"/>
        <end position="445"/>
    </location>
</feature>
<dbReference type="PANTHER" id="PTHR47019">
    <property type="entry name" value="LIPID II FLIPPASE MURJ"/>
    <property type="match status" value="1"/>
</dbReference>
<evidence type="ECO:0000256" key="1">
    <source>
        <dbReference type="ARBA" id="ARBA00004651"/>
    </source>
</evidence>
<dbReference type="GO" id="GO:0015648">
    <property type="term" value="F:lipid-linked peptidoglycan transporter activity"/>
    <property type="evidence" value="ECO:0007669"/>
    <property type="project" value="TreeGrafter"/>
</dbReference>
<dbReference type="PANTHER" id="PTHR47019:SF1">
    <property type="entry name" value="LIPID II FLIPPASE MURJ"/>
    <property type="match status" value="1"/>
</dbReference>
<name>A0A3N2C892_9MICO</name>
<keyword evidence="4" id="KW-0133">Cell shape</keyword>
<evidence type="ECO:0000256" key="3">
    <source>
        <dbReference type="ARBA" id="ARBA00022692"/>
    </source>
</evidence>
<evidence type="ECO:0000256" key="8">
    <source>
        <dbReference type="SAM" id="Phobius"/>
    </source>
</evidence>
<evidence type="ECO:0000256" key="7">
    <source>
        <dbReference type="ARBA" id="ARBA00023136"/>
    </source>
</evidence>
<evidence type="ECO:0000256" key="6">
    <source>
        <dbReference type="ARBA" id="ARBA00022989"/>
    </source>
</evidence>
<dbReference type="GO" id="GO:0005886">
    <property type="term" value="C:plasma membrane"/>
    <property type="evidence" value="ECO:0007669"/>
    <property type="project" value="UniProtKB-SubCell"/>
</dbReference>
<dbReference type="InterPro" id="IPR051050">
    <property type="entry name" value="Lipid_II_flippase_MurJ/MviN"/>
</dbReference>
<keyword evidence="5" id="KW-0573">Peptidoglycan synthesis</keyword>
<feature type="transmembrane region" description="Helical" evidence="8">
    <location>
        <begin position="87"/>
        <end position="116"/>
    </location>
</feature>
<dbReference type="GO" id="GO:0009252">
    <property type="term" value="P:peptidoglycan biosynthetic process"/>
    <property type="evidence" value="ECO:0007669"/>
    <property type="project" value="UniProtKB-KW"/>
</dbReference>
<dbReference type="GO" id="GO:0008360">
    <property type="term" value="P:regulation of cell shape"/>
    <property type="evidence" value="ECO:0007669"/>
    <property type="project" value="UniProtKB-KW"/>
</dbReference>
<accession>A0A3N2C892</accession>